<feature type="transmembrane region" description="Helical" evidence="2">
    <location>
        <begin position="39"/>
        <end position="60"/>
    </location>
</feature>
<evidence type="ECO:0000313" key="4">
    <source>
        <dbReference type="Proteomes" id="UP001236404"/>
    </source>
</evidence>
<keyword evidence="2" id="KW-0472">Membrane</keyword>
<keyword evidence="4" id="KW-1185">Reference proteome</keyword>
<organism evidence="3 4">
    <name type="scientific">Curtobacterium caseinilyticum</name>
    <dbReference type="NCBI Taxonomy" id="3055137"/>
    <lineage>
        <taxon>Bacteria</taxon>
        <taxon>Bacillati</taxon>
        <taxon>Actinomycetota</taxon>
        <taxon>Actinomycetes</taxon>
        <taxon>Micrococcales</taxon>
        <taxon>Microbacteriaceae</taxon>
        <taxon>Curtobacterium</taxon>
    </lineage>
</organism>
<accession>A0ABT7TRA9</accession>
<evidence type="ECO:0000256" key="1">
    <source>
        <dbReference type="SAM" id="MobiDB-lite"/>
    </source>
</evidence>
<comment type="caution">
    <text evidence="3">The sequence shown here is derived from an EMBL/GenBank/DDBJ whole genome shotgun (WGS) entry which is preliminary data.</text>
</comment>
<sequence length="257" mass="27010">MNTEPPEGDELQRMLVAMKQTVLERATPRPKRHRRRTGVVVGVVALLALGTATGAVALTLSQQDRPVAAPVQTQEPAPAPTATTPTSAPITATPVPLPTPGPTSLPTAPAGQRVPIPAPCSSLVPQDDYFRFFGAARLIETVFEDGVPRDTTPEDRLHGLTSPDGSLSCWWQNEGTAAALSIDIHRTSADEQVVAAGGTCSDRLGGRVCTSTITDEMSTAPQTATTLYRDGITVTIGQTDFPTNGLLPAIVGEIWGD</sequence>
<dbReference type="Proteomes" id="UP001236404">
    <property type="component" value="Unassembled WGS sequence"/>
</dbReference>
<reference evidence="3 4" key="1">
    <citation type="submission" date="2023-06" db="EMBL/GenBank/DDBJ databases">
        <authorList>
            <person name="Feng G."/>
            <person name="Li J."/>
            <person name="Zhu H."/>
        </authorList>
    </citation>
    <scope>NUCLEOTIDE SEQUENCE [LARGE SCALE GENOMIC DNA]</scope>
    <source>
        <strain evidence="3 4">RHCKG28</strain>
    </source>
</reference>
<dbReference type="EMBL" id="JAUCMN010000006">
    <property type="protein sequence ID" value="MDM7892137.1"/>
    <property type="molecule type" value="Genomic_DNA"/>
</dbReference>
<feature type="compositionally biased region" description="Low complexity" evidence="1">
    <location>
        <begin position="67"/>
        <end position="94"/>
    </location>
</feature>
<dbReference type="RefSeq" id="WP_289473864.1">
    <property type="nucleotide sequence ID" value="NZ_JAUCMN010000006.1"/>
</dbReference>
<protein>
    <recommendedName>
        <fullName evidence="5">DUF2020 domain-containing protein</fullName>
    </recommendedName>
</protein>
<feature type="region of interest" description="Disordered" evidence="1">
    <location>
        <begin position="67"/>
        <end position="113"/>
    </location>
</feature>
<keyword evidence="2" id="KW-0812">Transmembrane</keyword>
<name>A0ABT7TRA9_9MICO</name>
<evidence type="ECO:0008006" key="5">
    <source>
        <dbReference type="Google" id="ProtNLM"/>
    </source>
</evidence>
<gene>
    <name evidence="3" type="ORF">QUG93_10605</name>
</gene>
<evidence type="ECO:0000256" key="2">
    <source>
        <dbReference type="SAM" id="Phobius"/>
    </source>
</evidence>
<evidence type="ECO:0000313" key="3">
    <source>
        <dbReference type="EMBL" id="MDM7892137.1"/>
    </source>
</evidence>
<keyword evidence="2" id="KW-1133">Transmembrane helix</keyword>
<proteinExistence type="predicted"/>